<name>A0ABT4S3F0_9FLAO</name>
<keyword evidence="3" id="KW-1185">Reference proteome</keyword>
<protein>
    <recommendedName>
        <fullName evidence="4">Lipocalin-like domain-containing protein</fullName>
    </recommendedName>
</protein>
<evidence type="ECO:0008006" key="4">
    <source>
        <dbReference type="Google" id="ProtNLM"/>
    </source>
</evidence>
<dbReference type="RefSeq" id="WP_270005845.1">
    <property type="nucleotide sequence ID" value="NZ_CAXQEU010000172.1"/>
</dbReference>
<sequence length="156" mass="17487">MKTEIKTSLLLMLSMSLMSSMCSDDDDNQQTNNSQTIQQITTQVQSGNWEVTYFFDTDQEETENFNGFTFSFETNNQLTAANGSNTYIGSWSVTDSNSSDDSPEDVDFNINFTSPPNFEELSDDWDIISHSSTKIELIDISGGNGGTDYLTFEKLQ</sequence>
<accession>A0ABT4S3F0</accession>
<evidence type="ECO:0000256" key="1">
    <source>
        <dbReference type="SAM" id="SignalP"/>
    </source>
</evidence>
<evidence type="ECO:0000313" key="2">
    <source>
        <dbReference type="EMBL" id="MDA0178582.1"/>
    </source>
</evidence>
<feature type="chain" id="PRO_5045840972" description="Lipocalin-like domain-containing protein" evidence="1">
    <location>
        <begin position="24"/>
        <end position="156"/>
    </location>
</feature>
<dbReference type="Proteomes" id="UP001149142">
    <property type="component" value="Unassembled WGS sequence"/>
</dbReference>
<gene>
    <name evidence="2" type="ORF">OOZ35_13850</name>
</gene>
<keyword evidence="1" id="KW-0732">Signal</keyword>
<feature type="signal peptide" evidence="1">
    <location>
        <begin position="1"/>
        <end position="23"/>
    </location>
</feature>
<reference evidence="2" key="1">
    <citation type="submission" date="2022-11" db="EMBL/GenBank/DDBJ databases">
        <title>Refractory cell wall polysaccharides provide important carbon source for microbial heterotrophs in the hadal ocean.</title>
        <authorList>
            <person name="Zhu X."/>
        </authorList>
    </citation>
    <scope>NUCLEOTIDE SEQUENCE</scope>
    <source>
        <strain evidence="2">MTRN7</strain>
    </source>
</reference>
<evidence type="ECO:0000313" key="3">
    <source>
        <dbReference type="Proteomes" id="UP001149142"/>
    </source>
</evidence>
<comment type="caution">
    <text evidence="2">The sequence shown here is derived from an EMBL/GenBank/DDBJ whole genome shotgun (WGS) entry which is preliminary data.</text>
</comment>
<proteinExistence type="predicted"/>
<organism evidence="2 3">
    <name type="scientific">Mesoflavibacter profundi</name>
    <dbReference type="NCBI Taxonomy" id="2708110"/>
    <lineage>
        <taxon>Bacteria</taxon>
        <taxon>Pseudomonadati</taxon>
        <taxon>Bacteroidota</taxon>
        <taxon>Flavobacteriia</taxon>
        <taxon>Flavobacteriales</taxon>
        <taxon>Flavobacteriaceae</taxon>
        <taxon>Mesoflavibacter</taxon>
    </lineage>
</organism>
<dbReference type="EMBL" id="JAPFGC010000002">
    <property type="protein sequence ID" value="MDA0178582.1"/>
    <property type="molecule type" value="Genomic_DNA"/>
</dbReference>